<evidence type="ECO:0000313" key="2">
    <source>
        <dbReference type="EMBL" id="CPC23696.1"/>
    </source>
</evidence>
<dbReference type="EMBL" id="CSBK01004881">
    <property type="protein sequence ID" value="CPC23696.1"/>
    <property type="molecule type" value="Genomic_DNA"/>
</dbReference>
<feature type="region of interest" description="Disordered" evidence="1">
    <location>
        <begin position="22"/>
        <end position="47"/>
    </location>
</feature>
<accession>A0A916PDT7</accession>
<evidence type="ECO:0000313" key="3">
    <source>
        <dbReference type="Proteomes" id="UP000039021"/>
    </source>
</evidence>
<sequence length="47" mass="5020">MVATRRYSGARLAISARYFSARSGPASSGRTVLPPVRRTPSAALISR</sequence>
<reference evidence="3" key="1">
    <citation type="submission" date="2015-03" db="EMBL/GenBank/DDBJ databases">
        <authorList>
            <consortium name="Pathogen Informatics"/>
        </authorList>
    </citation>
    <scope>NUCLEOTIDE SEQUENCE [LARGE SCALE GENOMIC DNA]</scope>
    <source>
        <strain evidence="3">N09902308</strain>
    </source>
</reference>
<dbReference type="Proteomes" id="UP000039021">
    <property type="component" value="Unassembled WGS sequence"/>
</dbReference>
<protein>
    <submittedName>
        <fullName evidence="2">Uncharacterized protein</fullName>
    </submittedName>
</protein>
<dbReference type="AlphaFoldDB" id="A0A916PDT7"/>
<proteinExistence type="predicted"/>
<comment type="caution">
    <text evidence="2">The sequence shown here is derived from an EMBL/GenBank/DDBJ whole genome shotgun (WGS) entry which is preliminary data.</text>
</comment>
<organism evidence="2 3">
    <name type="scientific">Mycobacterium tuberculosis</name>
    <dbReference type="NCBI Taxonomy" id="1773"/>
    <lineage>
        <taxon>Bacteria</taxon>
        <taxon>Bacillati</taxon>
        <taxon>Actinomycetota</taxon>
        <taxon>Actinomycetes</taxon>
        <taxon>Mycobacteriales</taxon>
        <taxon>Mycobacteriaceae</taxon>
        <taxon>Mycobacterium</taxon>
        <taxon>Mycobacterium tuberculosis complex</taxon>
    </lineage>
</organism>
<name>A0A916PDT7_MYCTX</name>
<evidence type="ECO:0000256" key="1">
    <source>
        <dbReference type="SAM" id="MobiDB-lite"/>
    </source>
</evidence>
<gene>
    <name evidence="2" type="ORF">ERS007739_05619</name>
</gene>